<organism evidence="2 3">
    <name type="scientific">Prorocentrum cordatum</name>
    <dbReference type="NCBI Taxonomy" id="2364126"/>
    <lineage>
        <taxon>Eukaryota</taxon>
        <taxon>Sar</taxon>
        <taxon>Alveolata</taxon>
        <taxon>Dinophyceae</taxon>
        <taxon>Prorocentrales</taxon>
        <taxon>Prorocentraceae</taxon>
        <taxon>Prorocentrum</taxon>
    </lineage>
</organism>
<feature type="region of interest" description="Disordered" evidence="1">
    <location>
        <begin position="1"/>
        <end position="53"/>
    </location>
</feature>
<keyword evidence="3" id="KW-1185">Reference proteome</keyword>
<evidence type="ECO:0000256" key="1">
    <source>
        <dbReference type="SAM" id="MobiDB-lite"/>
    </source>
</evidence>
<evidence type="ECO:0000313" key="2">
    <source>
        <dbReference type="EMBL" id="CAK0911933.1"/>
    </source>
</evidence>
<dbReference type="EMBL" id="CAUYUJ010022673">
    <property type="protein sequence ID" value="CAK0911933.1"/>
    <property type="molecule type" value="Genomic_DNA"/>
</dbReference>
<name>A0ABN9YGE0_9DINO</name>
<sequence>MGCGVSKATADEAPDVIPAADAASDGGPPPTLLASARQTTQPGRGGSQKAACEAGVAPAAEGLGADCGAAAPAEGGACSFEARAEGAAEAAARTEGAGEGDGPRSKGAAPSDGSTCCVSSPSRELSAVSQGSDASSPAGVAAAAVAEAADLMRRHRALEAEEVLGRALARLGEAGAEDVDAARAADHLRASEAHAAVCARCQQYDEIAGLLGPPDRQQKLLWEGEGSQLWVHAPAGETWIEYKIILELDLVPEHEPSVLGTPAFLGDAGPWHAVVRIVVGVLLLRVELINEVCRFYNTEHGFLAESIRSDFPTEGRRLPPRHWRNMRVSARVSNMWIPRGGGCSGTTIVQSSRVDAGVKIPDRILAFFFGQLAPSMVRNLRKNSKSVGSPDGPYAPRLAEDRLGIYAECARVEEAAARRRARGSESLPGQDWLSRPWRLAAGPLP</sequence>
<gene>
    <name evidence="2" type="ORF">PCOR1329_LOCUS85656</name>
</gene>
<feature type="region of interest" description="Disordered" evidence="1">
    <location>
        <begin position="89"/>
        <end position="122"/>
    </location>
</feature>
<reference evidence="2" key="1">
    <citation type="submission" date="2023-10" db="EMBL/GenBank/DDBJ databases">
        <authorList>
            <person name="Chen Y."/>
            <person name="Shah S."/>
            <person name="Dougan E. K."/>
            <person name="Thang M."/>
            <person name="Chan C."/>
        </authorList>
    </citation>
    <scope>NUCLEOTIDE SEQUENCE [LARGE SCALE GENOMIC DNA]</scope>
</reference>
<evidence type="ECO:0008006" key="4">
    <source>
        <dbReference type="Google" id="ProtNLM"/>
    </source>
</evidence>
<protein>
    <recommendedName>
        <fullName evidence="4">START domain-containing protein</fullName>
    </recommendedName>
</protein>
<accession>A0ABN9YGE0</accession>
<evidence type="ECO:0000313" key="3">
    <source>
        <dbReference type="Proteomes" id="UP001189429"/>
    </source>
</evidence>
<dbReference type="Proteomes" id="UP001189429">
    <property type="component" value="Unassembled WGS sequence"/>
</dbReference>
<feature type="compositionally biased region" description="Polar residues" evidence="1">
    <location>
        <begin position="112"/>
        <end position="122"/>
    </location>
</feature>
<proteinExistence type="predicted"/>
<comment type="caution">
    <text evidence="2">The sequence shown here is derived from an EMBL/GenBank/DDBJ whole genome shotgun (WGS) entry which is preliminary data.</text>
</comment>